<dbReference type="Proteomes" id="UP001148838">
    <property type="component" value="Unassembled WGS sequence"/>
</dbReference>
<keyword evidence="2" id="KW-0378">Hydrolase</keyword>
<keyword evidence="3" id="KW-0326">Glycosidase</keyword>
<organism evidence="5 6">
    <name type="scientific">Periplaneta americana</name>
    <name type="common">American cockroach</name>
    <name type="synonym">Blatta americana</name>
    <dbReference type="NCBI Taxonomy" id="6978"/>
    <lineage>
        <taxon>Eukaryota</taxon>
        <taxon>Metazoa</taxon>
        <taxon>Ecdysozoa</taxon>
        <taxon>Arthropoda</taxon>
        <taxon>Hexapoda</taxon>
        <taxon>Insecta</taxon>
        <taxon>Pterygota</taxon>
        <taxon>Neoptera</taxon>
        <taxon>Polyneoptera</taxon>
        <taxon>Dictyoptera</taxon>
        <taxon>Blattodea</taxon>
        <taxon>Blattoidea</taxon>
        <taxon>Blattidae</taxon>
        <taxon>Blattinae</taxon>
        <taxon>Periplaneta</taxon>
    </lineage>
</organism>
<dbReference type="PRINTS" id="PR00131">
    <property type="entry name" value="GLHYDRLASE1"/>
</dbReference>
<dbReference type="InterPro" id="IPR017853">
    <property type="entry name" value="GH"/>
</dbReference>
<evidence type="ECO:0000256" key="1">
    <source>
        <dbReference type="ARBA" id="ARBA00010838"/>
    </source>
</evidence>
<evidence type="ECO:0000256" key="2">
    <source>
        <dbReference type="ARBA" id="ARBA00022801"/>
    </source>
</evidence>
<protein>
    <recommendedName>
        <fullName evidence="7">Beta-glucosidase</fullName>
    </recommendedName>
</protein>
<gene>
    <name evidence="5" type="ORF">ANN_12756</name>
</gene>
<comment type="caution">
    <text evidence="5">The sequence shown here is derived from an EMBL/GenBank/DDBJ whole genome shotgun (WGS) entry which is preliminary data.</text>
</comment>
<dbReference type="PANTHER" id="PTHR10353">
    <property type="entry name" value="GLYCOSYL HYDROLASE"/>
    <property type="match status" value="1"/>
</dbReference>
<proteinExistence type="inferred from homology"/>
<feature type="non-terminal residue" evidence="5">
    <location>
        <position position="451"/>
    </location>
</feature>
<dbReference type="PANTHER" id="PTHR10353:SF36">
    <property type="entry name" value="LP05116P"/>
    <property type="match status" value="1"/>
</dbReference>
<comment type="similarity">
    <text evidence="1 4">Belongs to the glycosyl hydrolase 1 family.</text>
</comment>
<evidence type="ECO:0000256" key="3">
    <source>
        <dbReference type="ARBA" id="ARBA00023295"/>
    </source>
</evidence>
<dbReference type="SUPFAM" id="SSF51445">
    <property type="entry name" value="(Trans)glycosidases"/>
    <property type="match status" value="1"/>
</dbReference>
<sequence length="451" mass="51972">RKVTFVLASDIPIYNISPFCTAGKGENIWDKLVHQHPELIKDKSTGDIACNSYHLYKEDVRMLKELGVHFYRFSISWSRILPSGHANIVNQAGVDYYNNLINELIANDIQPVVTMFHWDLPQPLQDLGGWTNPLLANYFENYARILFLNFGDRVKWWNTINEPTSIALGYSLPIGYAPNLITPGHGEYLVIHTVLLAHARAYRLYEREFKATQKGKLSIVPVCNWHEPNTDSKEDKEASHKAQELIVAWVMHPIYSSTGDYPPLLKEWVAKKSKAEGYPRSRLPSFTQEEIEMVKGTWDFLAVNHYTTFFVSKSEPGFSLSMDHDFNFVANEKYAVASSMWLRIVPWGFRKVLNWISKEYNNPPIMVAENGLSDHGELNDVTRINYYSDYLGELLKAVHDDGCNIFGYTAWTLMDNYEWSSGYTESFGLYHVDFNDPDRKRTPKDSAKFYS</sequence>
<dbReference type="Pfam" id="PF00232">
    <property type="entry name" value="Glyco_hydro_1"/>
    <property type="match status" value="1"/>
</dbReference>
<dbReference type="InterPro" id="IPR001360">
    <property type="entry name" value="Glyco_hydro_1"/>
</dbReference>
<evidence type="ECO:0000256" key="4">
    <source>
        <dbReference type="RuleBase" id="RU003690"/>
    </source>
</evidence>
<reference evidence="5 6" key="1">
    <citation type="journal article" date="2022" name="Allergy">
        <title>Genome assembly and annotation of Periplaneta americana reveal a comprehensive cockroach allergen profile.</title>
        <authorList>
            <person name="Wang L."/>
            <person name="Xiong Q."/>
            <person name="Saelim N."/>
            <person name="Wang L."/>
            <person name="Nong W."/>
            <person name="Wan A.T."/>
            <person name="Shi M."/>
            <person name="Liu X."/>
            <person name="Cao Q."/>
            <person name="Hui J.H.L."/>
            <person name="Sookrung N."/>
            <person name="Leung T.F."/>
            <person name="Tungtrongchitr A."/>
            <person name="Tsui S.K.W."/>
        </authorList>
    </citation>
    <scope>NUCLEOTIDE SEQUENCE [LARGE SCALE GENOMIC DNA]</scope>
    <source>
        <strain evidence="5">PWHHKU_190912</strain>
    </source>
</reference>
<evidence type="ECO:0000313" key="6">
    <source>
        <dbReference type="Proteomes" id="UP001148838"/>
    </source>
</evidence>
<dbReference type="EMBL" id="JAJSOF020000009">
    <property type="protein sequence ID" value="KAJ4446065.1"/>
    <property type="molecule type" value="Genomic_DNA"/>
</dbReference>
<dbReference type="Gene3D" id="3.20.20.80">
    <property type="entry name" value="Glycosidases"/>
    <property type="match status" value="1"/>
</dbReference>
<accession>A0ABQ8THL7</accession>
<evidence type="ECO:0008006" key="7">
    <source>
        <dbReference type="Google" id="ProtNLM"/>
    </source>
</evidence>
<evidence type="ECO:0000313" key="5">
    <source>
        <dbReference type="EMBL" id="KAJ4446065.1"/>
    </source>
</evidence>
<feature type="non-terminal residue" evidence="5">
    <location>
        <position position="1"/>
    </location>
</feature>
<keyword evidence="6" id="KW-1185">Reference proteome</keyword>
<name>A0ABQ8THL7_PERAM</name>